<keyword evidence="1" id="KW-1133">Transmembrane helix</keyword>
<evidence type="ECO:0000313" key="3">
    <source>
        <dbReference type="EMBL" id="OQS55321.1"/>
    </source>
</evidence>
<gene>
    <name evidence="3" type="ORF">EHP00_783</name>
</gene>
<evidence type="ECO:0000256" key="2">
    <source>
        <dbReference type="SAM" id="SignalP"/>
    </source>
</evidence>
<accession>A0A1W0E7V9</accession>
<keyword evidence="4" id="KW-1185">Reference proteome</keyword>
<keyword evidence="1" id="KW-0472">Membrane</keyword>
<dbReference type="Proteomes" id="UP000192758">
    <property type="component" value="Unassembled WGS sequence"/>
</dbReference>
<evidence type="ECO:0000256" key="1">
    <source>
        <dbReference type="SAM" id="Phobius"/>
    </source>
</evidence>
<evidence type="ECO:0000313" key="4">
    <source>
        <dbReference type="Proteomes" id="UP000192758"/>
    </source>
</evidence>
<keyword evidence="2" id="KW-0732">Signal</keyword>
<name>A0A1W0E7V9_9MICR</name>
<keyword evidence="1" id="KW-0812">Transmembrane</keyword>
<organism evidence="3 4">
    <name type="scientific">Ecytonucleospora hepatopenaei</name>
    <dbReference type="NCBI Taxonomy" id="646526"/>
    <lineage>
        <taxon>Eukaryota</taxon>
        <taxon>Fungi</taxon>
        <taxon>Fungi incertae sedis</taxon>
        <taxon>Microsporidia</taxon>
        <taxon>Enterocytozoonidae</taxon>
        <taxon>Ecytonucleospora</taxon>
    </lineage>
</organism>
<proteinExistence type="predicted"/>
<feature type="transmembrane region" description="Helical" evidence="1">
    <location>
        <begin position="105"/>
        <end position="124"/>
    </location>
</feature>
<protein>
    <submittedName>
        <fullName evidence="3">Uncharacterized protein</fullName>
    </submittedName>
</protein>
<dbReference type="EMBL" id="MNPJ01000011">
    <property type="protein sequence ID" value="OQS55321.1"/>
    <property type="molecule type" value="Genomic_DNA"/>
</dbReference>
<dbReference type="AlphaFoldDB" id="A0A1W0E7V9"/>
<feature type="signal peptide" evidence="2">
    <location>
        <begin position="1"/>
        <end position="16"/>
    </location>
</feature>
<sequence length="147" mass="17002">MMFVLFSIIVTAYLQGYDFHHYMKKSKTYIPKAINDLKTTTEKISGLQITTEKSSDLNIPNPNITNNIPESYFLCNDPIYNGSEYYCQNLNDENVKWYISHPTCAYIGIAIIGILFLCLATFIIKKFLRNKKNYKIKNMPLPLTPEV</sequence>
<feature type="chain" id="PRO_5013388836" evidence="2">
    <location>
        <begin position="17"/>
        <end position="147"/>
    </location>
</feature>
<dbReference type="VEuPathDB" id="MicrosporidiaDB:EHP00_783"/>
<comment type="caution">
    <text evidence="3">The sequence shown here is derived from an EMBL/GenBank/DDBJ whole genome shotgun (WGS) entry which is preliminary data.</text>
</comment>
<reference evidence="3 4" key="1">
    <citation type="journal article" date="2017" name="Environ. Microbiol.">
        <title>Decay of the glycolytic pathway and adaptation to intranuclear parasitism within Enterocytozoonidae microsporidia.</title>
        <authorList>
            <person name="Wiredu Boakye D."/>
            <person name="Jaroenlak P."/>
            <person name="Prachumwat A."/>
            <person name="Williams T.A."/>
            <person name="Bateman K.S."/>
            <person name="Itsathitphaisarn O."/>
            <person name="Sritunyalucksana K."/>
            <person name="Paszkiewicz K.H."/>
            <person name="Moore K.A."/>
            <person name="Stentiford G.D."/>
            <person name="Williams B.A."/>
        </authorList>
    </citation>
    <scope>NUCLEOTIDE SEQUENCE [LARGE SCALE GENOMIC DNA]</scope>
    <source>
        <strain evidence="3 4">TH1</strain>
    </source>
</reference>